<dbReference type="Pfam" id="PF01793">
    <property type="entry name" value="Glyco_transf_15"/>
    <property type="match status" value="1"/>
</dbReference>
<keyword evidence="2 4" id="KW-0808">Transferase</keyword>
<dbReference type="GO" id="GO:0006487">
    <property type="term" value="P:protein N-linked glycosylation"/>
    <property type="evidence" value="ECO:0007669"/>
    <property type="project" value="TreeGrafter"/>
</dbReference>
<dbReference type="OrthoDB" id="439943at2759"/>
<dbReference type="InParanoid" id="A0A1Y2CDC4"/>
<reference evidence="4 5" key="1">
    <citation type="submission" date="2016-07" db="EMBL/GenBank/DDBJ databases">
        <title>Pervasive Adenine N6-methylation of Active Genes in Fungi.</title>
        <authorList>
            <consortium name="DOE Joint Genome Institute"/>
            <person name="Mondo S.J."/>
            <person name="Dannebaum R.O."/>
            <person name="Kuo R.C."/>
            <person name="Labutti K."/>
            <person name="Haridas S."/>
            <person name="Kuo A."/>
            <person name="Salamov A."/>
            <person name="Ahrendt S.R."/>
            <person name="Lipzen A."/>
            <person name="Sullivan W."/>
            <person name="Andreopoulos W.B."/>
            <person name="Clum A."/>
            <person name="Lindquist E."/>
            <person name="Daum C."/>
            <person name="Ramamoorthy G.K."/>
            <person name="Gryganskyi A."/>
            <person name="Culley D."/>
            <person name="Magnuson J.K."/>
            <person name="James T.Y."/>
            <person name="O'Malley M.A."/>
            <person name="Stajich J.E."/>
            <person name="Spatafora J.W."/>
            <person name="Visel A."/>
            <person name="Grigoriev I.V."/>
        </authorList>
    </citation>
    <scope>NUCLEOTIDE SEQUENCE [LARGE SCALE GENOMIC DNA]</scope>
    <source>
        <strain evidence="4 5">62-1032</strain>
    </source>
</reference>
<dbReference type="Gene3D" id="3.90.550.10">
    <property type="entry name" value="Spore Coat Polysaccharide Biosynthesis Protein SpsA, Chain A"/>
    <property type="match status" value="1"/>
</dbReference>
<evidence type="ECO:0000313" key="4">
    <source>
        <dbReference type="EMBL" id="ORY45033.1"/>
    </source>
</evidence>
<name>A0A1Y2CDC4_9BASI</name>
<evidence type="ECO:0000256" key="1">
    <source>
        <dbReference type="ARBA" id="ARBA00007677"/>
    </source>
</evidence>
<dbReference type="InterPro" id="IPR002685">
    <property type="entry name" value="Glyco_trans_15"/>
</dbReference>
<dbReference type="Proteomes" id="UP000193467">
    <property type="component" value="Unassembled WGS sequence"/>
</dbReference>
<dbReference type="GO" id="GO:0000026">
    <property type="term" value="F:alpha-1,2-mannosyltransferase activity"/>
    <property type="evidence" value="ECO:0007669"/>
    <property type="project" value="TreeGrafter"/>
</dbReference>
<dbReference type="PANTHER" id="PTHR31121">
    <property type="entry name" value="ALPHA-1,2 MANNOSYLTRANSFERASE KTR1"/>
    <property type="match status" value="1"/>
</dbReference>
<comment type="caution">
    <text evidence="4">The sequence shown here is derived from an EMBL/GenBank/DDBJ whole genome shotgun (WGS) entry which is preliminary data.</text>
</comment>
<comment type="similarity">
    <text evidence="1">Belongs to the glycosyltransferase 15 family.</text>
</comment>
<evidence type="ECO:0000313" key="5">
    <source>
        <dbReference type="Proteomes" id="UP000193467"/>
    </source>
</evidence>
<dbReference type="EMBL" id="MCGR01000124">
    <property type="protein sequence ID" value="ORY45033.1"/>
    <property type="molecule type" value="Genomic_DNA"/>
</dbReference>
<dbReference type="SUPFAM" id="SSF53448">
    <property type="entry name" value="Nucleotide-diphospho-sugar transferases"/>
    <property type="match status" value="1"/>
</dbReference>
<dbReference type="AlphaFoldDB" id="A0A1Y2CDC4"/>
<accession>A0A1Y2CDC4</accession>
<feature type="region of interest" description="Disordered" evidence="3">
    <location>
        <begin position="1"/>
        <end position="47"/>
    </location>
</feature>
<proteinExistence type="inferred from homology"/>
<feature type="compositionally biased region" description="Low complexity" evidence="3">
    <location>
        <begin position="9"/>
        <end position="25"/>
    </location>
</feature>
<evidence type="ECO:0000256" key="2">
    <source>
        <dbReference type="ARBA" id="ARBA00022679"/>
    </source>
</evidence>
<dbReference type="FunFam" id="3.90.550.10:FF:000051">
    <property type="entry name" value="Alpha-1,2-mannosyltransferase (Ktr4)"/>
    <property type="match status" value="1"/>
</dbReference>
<protein>
    <submittedName>
        <fullName evidence="4">Nucleotide-diphospho-sugar transferase</fullName>
    </submittedName>
</protein>
<dbReference type="GO" id="GO:0000032">
    <property type="term" value="P:cell wall mannoprotein biosynthetic process"/>
    <property type="evidence" value="ECO:0007669"/>
    <property type="project" value="TreeGrafter"/>
</dbReference>
<dbReference type="STRING" id="106004.A0A1Y2CDC4"/>
<sequence length="471" mass="54462">MTAYTPLPTTSTSSTSSQSTSSSSSRFNLPLPWRYPPPSSNNSNNAPFEQPTLLQAITARPLRLVAWAAGLLLALLLVSGSLGRGPATSHVAKIGSYASENFWASRKGSSEWRELPQNQELLDPVMEKDARTGFLMPPDVYPAAMNPFKRANAALVSLVRNEELDSFRDSMRSLESRFNRKFGYPWVLMNDKPFTEDFKKGVLAMTRSEVTFAQIPYEHWSYPDFVNQTKAEEEMRQMGKEGVIYGDNLSYRHMCRFNSGFFYRQKVLEPYDFYWRVEPGVKFSCDIDYDPFVFMEANDKVYGFTIAIYEYERTIQTLWPTVKEFAKKYPQHIAKNNAMHFLVDNISEGLEGSKYNLCHFWSNFEIADLRFWRSQAYTDFFNFLDETGNFFYERWGDAPVHSIAAALFLPKSKVHKFEDVAYEHNPYNHCPQNRPLFHDNGKCECDPARSFDPHDGYSCHNQWFRVKPVDT</sequence>
<keyword evidence="5" id="KW-1185">Reference proteome</keyword>
<dbReference type="PANTHER" id="PTHR31121:SF6">
    <property type="entry name" value="ALPHA-1,2 MANNOSYLTRANSFERASE KTR1"/>
    <property type="match status" value="1"/>
</dbReference>
<gene>
    <name evidence="4" type="ORF">BCR35DRAFT_311117</name>
</gene>
<dbReference type="GO" id="GO:0005794">
    <property type="term" value="C:Golgi apparatus"/>
    <property type="evidence" value="ECO:0007669"/>
    <property type="project" value="TreeGrafter"/>
</dbReference>
<organism evidence="4 5">
    <name type="scientific">Leucosporidium creatinivorum</name>
    <dbReference type="NCBI Taxonomy" id="106004"/>
    <lineage>
        <taxon>Eukaryota</taxon>
        <taxon>Fungi</taxon>
        <taxon>Dikarya</taxon>
        <taxon>Basidiomycota</taxon>
        <taxon>Pucciniomycotina</taxon>
        <taxon>Microbotryomycetes</taxon>
        <taxon>Leucosporidiales</taxon>
        <taxon>Leucosporidium</taxon>
    </lineage>
</organism>
<evidence type="ECO:0000256" key="3">
    <source>
        <dbReference type="SAM" id="MobiDB-lite"/>
    </source>
</evidence>
<dbReference type="InterPro" id="IPR029044">
    <property type="entry name" value="Nucleotide-diphossugar_trans"/>
</dbReference>
<dbReference type="GO" id="GO:0016020">
    <property type="term" value="C:membrane"/>
    <property type="evidence" value="ECO:0007669"/>
    <property type="project" value="InterPro"/>
</dbReference>